<evidence type="ECO:0000313" key="7">
    <source>
        <dbReference type="Proteomes" id="UP000045842"/>
    </source>
</evidence>
<organism evidence="2 6">
    <name type="scientific">Mycobacterium tuberculosis</name>
    <dbReference type="NCBI Taxonomy" id="1773"/>
    <lineage>
        <taxon>Bacteria</taxon>
        <taxon>Bacillati</taxon>
        <taxon>Actinomycetota</taxon>
        <taxon>Actinomycetes</taxon>
        <taxon>Mycobacteriales</taxon>
        <taxon>Mycobacteriaceae</taxon>
        <taxon>Mycobacterium</taxon>
        <taxon>Mycobacterium tuberculosis complex</taxon>
    </lineage>
</organism>
<sequence>MFKCWSMLLGSPITGTPAANACCVVGLPPLQSTTAERAAAASPGR</sequence>
<reference evidence="5 6" key="2">
    <citation type="submission" date="2015-03" db="EMBL/GenBank/DDBJ databases">
        <authorList>
            <consortium name="Pathogen Informatics"/>
        </authorList>
    </citation>
    <scope>NUCLEOTIDE SEQUENCE [LARGE SCALE GENOMIC DNA]</scope>
    <source>
        <strain evidence="2 6">D00501624</strain>
        <strain evidence="3 7">G09801536</strain>
        <strain evidence="1 8">H09601792</strain>
        <strain evidence="5">N09902308</strain>
    </source>
</reference>
<proteinExistence type="predicted"/>
<evidence type="ECO:0000313" key="4">
    <source>
        <dbReference type="EMBL" id="COX82932.1"/>
    </source>
</evidence>
<dbReference type="Proteomes" id="UP000039021">
    <property type="component" value="Unassembled WGS sequence"/>
</dbReference>
<evidence type="ECO:0000313" key="1">
    <source>
        <dbReference type="EMBL" id="CFE48361.1"/>
    </source>
</evidence>
<reference evidence="4" key="1">
    <citation type="submission" date="2015-03" db="EMBL/GenBank/DDBJ databases">
        <authorList>
            <consortium name="Pathogen Informatics"/>
            <person name="Murphy D."/>
        </authorList>
    </citation>
    <scope>NUCLEOTIDE SEQUENCE</scope>
    <source>
        <strain evidence="4">N09902308</strain>
    </source>
</reference>
<evidence type="ECO:0000313" key="8">
    <source>
        <dbReference type="Proteomes" id="UP000046947"/>
    </source>
</evidence>
<evidence type="ECO:0000313" key="3">
    <source>
        <dbReference type="EMBL" id="COW83847.1"/>
    </source>
</evidence>
<dbReference type="EMBL" id="CSBK01000733">
    <property type="protein sequence ID" value="COX82932.1"/>
    <property type="molecule type" value="Genomic_DNA"/>
</dbReference>
<evidence type="ECO:0000313" key="6">
    <source>
        <dbReference type="Proteomes" id="UP000039217"/>
    </source>
</evidence>
<dbReference type="EMBL" id="CQQC01001953">
    <property type="protein sequence ID" value="CNW37487.1"/>
    <property type="molecule type" value="Genomic_DNA"/>
</dbReference>
<name>A0A655FX95_MYCTX</name>
<evidence type="ECO:0000313" key="2">
    <source>
        <dbReference type="EMBL" id="CNW37487.1"/>
    </source>
</evidence>
<gene>
    <name evidence="2" type="ORF">ERS007661_03897</name>
    <name evidence="3" type="ORF">ERS007679_04376</name>
    <name evidence="1" type="ORF">ERS007688_01060</name>
    <name evidence="4" type="ORF">ERS007739_01773</name>
</gene>
<protein>
    <submittedName>
        <fullName evidence="2">Uncharacterized protein</fullName>
    </submittedName>
</protein>
<evidence type="ECO:0000313" key="5">
    <source>
        <dbReference type="Proteomes" id="UP000039021"/>
    </source>
</evidence>
<dbReference type="EMBL" id="CSAD01001086">
    <property type="protein sequence ID" value="COW83847.1"/>
    <property type="molecule type" value="Genomic_DNA"/>
</dbReference>
<dbReference type="Proteomes" id="UP000046947">
    <property type="component" value="Unassembled WGS sequence"/>
</dbReference>
<dbReference type="Proteomes" id="UP000039217">
    <property type="component" value="Unassembled WGS sequence"/>
</dbReference>
<dbReference type="EMBL" id="CFOH01000121">
    <property type="protein sequence ID" value="CFE48361.1"/>
    <property type="molecule type" value="Genomic_DNA"/>
</dbReference>
<dbReference type="Proteomes" id="UP000045842">
    <property type="component" value="Unassembled WGS sequence"/>
</dbReference>
<accession>A0A655FX95</accession>
<dbReference type="AlphaFoldDB" id="A0A655FX95"/>